<dbReference type="AlphaFoldDB" id="A0A177A2U9"/>
<feature type="region of interest" description="Disordered" evidence="1">
    <location>
        <begin position="52"/>
        <end position="84"/>
    </location>
</feature>
<protein>
    <submittedName>
        <fullName evidence="2">Uncharacterized protein</fullName>
    </submittedName>
</protein>
<dbReference type="GeneID" id="36290664"/>
<dbReference type="EMBL" id="KV441408">
    <property type="protein sequence ID" value="OAF55591.1"/>
    <property type="molecule type" value="Genomic_DNA"/>
</dbReference>
<name>A0A177A2U9_9PEZI</name>
<organism evidence="2">
    <name type="scientific">Pseudogymnoascus destructans</name>
    <dbReference type="NCBI Taxonomy" id="655981"/>
    <lineage>
        <taxon>Eukaryota</taxon>
        <taxon>Fungi</taxon>
        <taxon>Dikarya</taxon>
        <taxon>Ascomycota</taxon>
        <taxon>Pezizomycotina</taxon>
        <taxon>Leotiomycetes</taxon>
        <taxon>Thelebolales</taxon>
        <taxon>Thelebolaceae</taxon>
        <taxon>Pseudogymnoascus</taxon>
    </lineage>
</organism>
<proteinExistence type="predicted"/>
<reference evidence="2" key="1">
    <citation type="submission" date="2016-03" db="EMBL/GenBank/DDBJ databases">
        <title>Updated assembly of Pseudogymnoascus destructans, the fungus causing white-nose syndrome of bats.</title>
        <authorList>
            <person name="Palmer J.M."/>
            <person name="Drees K.P."/>
            <person name="Foster J.T."/>
            <person name="Lindner D.L."/>
        </authorList>
    </citation>
    <scope>NUCLEOTIDE SEQUENCE [LARGE SCALE GENOMIC DNA]</scope>
    <source>
        <strain evidence="2">20631-21</strain>
    </source>
</reference>
<feature type="region of interest" description="Disordered" evidence="1">
    <location>
        <begin position="1"/>
        <end position="30"/>
    </location>
</feature>
<accession>A0A177A2U9</accession>
<evidence type="ECO:0000256" key="1">
    <source>
        <dbReference type="SAM" id="MobiDB-lite"/>
    </source>
</evidence>
<dbReference type="VEuPathDB" id="FungiDB:GMDG_04882"/>
<evidence type="ECO:0000313" key="2">
    <source>
        <dbReference type="EMBL" id="OAF55591.1"/>
    </source>
</evidence>
<gene>
    <name evidence="2" type="ORF">VC83_07619</name>
</gene>
<dbReference type="RefSeq" id="XP_024320891.1">
    <property type="nucleotide sequence ID" value="XM_024471186.1"/>
</dbReference>
<feature type="compositionally biased region" description="Low complexity" evidence="1">
    <location>
        <begin position="63"/>
        <end position="84"/>
    </location>
</feature>
<sequence length="351" mass="38424">MRVPVRVHSAPQGDPARARQPASKLPTTQVLDETYPTATFQVHGKEDLFTASGSKNANRASPEAAQQAQQAQREQEAAQKAQQEQVVKETFNKIQGEEDLFEAEDRVSLASEVENGQARTETLADTSHIKNHSYIETGQARTGNLAESELLEDGKSLSLAPRDEKNEANTASLSKLVRLEPLSAEEIEKQKDVKTAQTSGGPKSQSTLPILHVFDKSHLADIGEEEDNNVSDTESIMSGVDNQPHIEERGNDVGGQSQKEPLPKEVYEIRSRMGGRDGPLFALIDARLQGKDDDAAANLLRSLAGEVETFCDAKGISFLDVFLPTPSSPQWQSWLATRCIAFLHLSSSIWL</sequence>
<dbReference type="Proteomes" id="UP000077154">
    <property type="component" value="Unassembled WGS sequence"/>
</dbReference>